<proteinExistence type="predicted"/>
<gene>
    <name evidence="1" type="ORF">RCL2_002162900</name>
</gene>
<dbReference type="Proteomes" id="UP000615446">
    <property type="component" value="Unassembled WGS sequence"/>
</dbReference>
<sequence length="77" mass="9117">MHEDNKGKQKKCRKQFCNYSNSSTSVLQIVKKFVLLKKNNNIWLLRTFLYRSFPCIVSITKFLHKETRIFKDSSSNG</sequence>
<protein>
    <submittedName>
        <fullName evidence="1">Uncharacterized protein</fullName>
    </submittedName>
</protein>
<comment type="caution">
    <text evidence="1">The sequence shown here is derived from an EMBL/GenBank/DDBJ whole genome shotgun (WGS) entry which is preliminary data.</text>
</comment>
<dbReference type="EMBL" id="BLAL01000239">
    <property type="protein sequence ID" value="GES94935.1"/>
    <property type="molecule type" value="Genomic_DNA"/>
</dbReference>
<accession>A0A8H3LZP5</accession>
<evidence type="ECO:0000313" key="1">
    <source>
        <dbReference type="EMBL" id="GES94935.1"/>
    </source>
</evidence>
<reference evidence="1" key="1">
    <citation type="submission" date="2019-10" db="EMBL/GenBank/DDBJ databases">
        <title>Conservation and host-specific expression of non-tandemly repeated heterogenous ribosome RNA gene in arbuscular mycorrhizal fungi.</title>
        <authorList>
            <person name="Maeda T."/>
            <person name="Kobayashi Y."/>
            <person name="Nakagawa T."/>
            <person name="Ezawa T."/>
            <person name="Yamaguchi K."/>
            <person name="Bino T."/>
            <person name="Nishimoto Y."/>
            <person name="Shigenobu S."/>
            <person name="Kawaguchi M."/>
        </authorList>
    </citation>
    <scope>NUCLEOTIDE SEQUENCE</scope>
    <source>
        <strain evidence="1">HR1</strain>
    </source>
</reference>
<dbReference type="AlphaFoldDB" id="A0A8H3LZP5"/>
<evidence type="ECO:0000313" key="2">
    <source>
        <dbReference type="Proteomes" id="UP000615446"/>
    </source>
</evidence>
<name>A0A8H3LZP5_9GLOM</name>
<organism evidence="1 2">
    <name type="scientific">Rhizophagus clarus</name>
    <dbReference type="NCBI Taxonomy" id="94130"/>
    <lineage>
        <taxon>Eukaryota</taxon>
        <taxon>Fungi</taxon>
        <taxon>Fungi incertae sedis</taxon>
        <taxon>Mucoromycota</taxon>
        <taxon>Glomeromycotina</taxon>
        <taxon>Glomeromycetes</taxon>
        <taxon>Glomerales</taxon>
        <taxon>Glomeraceae</taxon>
        <taxon>Rhizophagus</taxon>
    </lineage>
</organism>